<evidence type="ECO:0000313" key="5">
    <source>
        <dbReference type="Proteomes" id="UP001652740"/>
    </source>
</evidence>
<dbReference type="InterPro" id="IPR006693">
    <property type="entry name" value="AB_hydrolase_lipase"/>
</dbReference>
<evidence type="ECO:0000259" key="4">
    <source>
        <dbReference type="Pfam" id="PF04083"/>
    </source>
</evidence>
<dbReference type="Proteomes" id="UP001652740">
    <property type="component" value="Unplaced"/>
</dbReference>
<evidence type="ECO:0000256" key="3">
    <source>
        <dbReference type="SAM" id="SignalP"/>
    </source>
</evidence>
<keyword evidence="2" id="KW-0442">Lipid degradation</keyword>
<evidence type="ECO:0000256" key="2">
    <source>
        <dbReference type="PIRNR" id="PIRNR000862"/>
    </source>
</evidence>
<keyword evidence="3" id="KW-0732">Signal</keyword>
<comment type="similarity">
    <text evidence="1 2">Belongs to the AB hydrolase superfamily. Lipase family.</text>
</comment>
<keyword evidence="5" id="KW-1185">Reference proteome</keyword>
<dbReference type="RefSeq" id="XP_052759449.1">
    <property type="nucleotide sequence ID" value="XM_052903489.1"/>
</dbReference>
<dbReference type="Gene3D" id="3.40.50.1820">
    <property type="entry name" value="alpha/beta hydrolase"/>
    <property type="match status" value="1"/>
</dbReference>
<gene>
    <name evidence="6" type="primary">LOC113509562</name>
</gene>
<dbReference type="PIRSF" id="PIRSF000862">
    <property type="entry name" value="Steryl_ester_lip"/>
    <property type="match status" value="1"/>
</dbReference>
<accession>A0ABM3N791</accession>
<dbReference type="PANTHER" id="PTHR11005">
    <property type="entry name" value="LYSOSOMAL ACID LIPASE-RELATED"/>
    <property type="match status" value="1"/>
</dbReference>
<evidence type="ECO:0000313" key="6">
    <source>
        <dbReference type="RefSeq" id="XP_052759449.1"/>
    </source>
</evidence>
<name>A0ABM3N791_GALME</name>
<dbReference type="Pfam" id="PF04083">
    <property type="entry name" value="Abhydro_lipase"/>
    <property type="match status" value="1"/>
</dbReference>
<feature type="signal peptide" evidence="3">
    <location>
        <begin position="1"/>
        <end position="15"/>
    </location>
</feature>
<keyword evidence="2" id="KW-0443">Lipid metabolism</keyword>
<keyword evidence="2" id="KW-0378">Hydrolase</keyword>
<protein>
    <recommendedName>
        <fullName evidence="2">Lipase</fullName>
    </recommendedName>
</protein>
<dbReference type="GeneID" id="113509562"/>
<dbReference type="InterPro" id="IPR025483">
    <property type="entry name" value="Lipase_euk"/>
</dbReference>
<dbReference type="SUPFAM" id="SSF53474">
    <property type="entry name" value="alpha/beta-Hydrolases"/>
    <property type="match status" value="1"/>
</dbReference>
<organism evidence="5 6">
    <name type="scientific">Galleria mellonella</name>
    <name type="common">Greater wax moth</name>
    <dbReference type="NCBI Taxonomy" id="7137"/>
    <lineage>
        <taxon>Eukaryota</taxon>
        <taxon>Metazoa</taxon>
        <taxon>Ecdysozoa</taxon>
        <taxon>Arthropoda</taxon>
        <taxon>Hexapoda</taxon>
        <taxon>Insecta</taxon>
        <taxon>Pterygota</taxon>
        <taxon>Neoptera</taxon>
        <taxon>Endopterygota</taxon>
        <taxon>Lepidoptera</taxon>
        <taxon>Glossata</taxon>
        <taxon>Ditrysia</taxon>
        <taxon>Pyraloidea</taxon>
        <taxon>Pyralidae</taxon>
        <taxon>Galleriinae</taxon>
        <taxon>Galleria</taxon>
    </lineage>
</organism>
<evidence type="ECO:0000256" key="1">
    <source>
        <dbReference type="ARBA" id="ARBA00010701"/>
    </source>
</evidence>
<reference evidence="6" key="1">
    <citation type="submission" date="2025-08" db="UniProtKB">
        <authorList>
            <consortium name="RefSeq"/>
        </authorList>
    </citation>
    <scope>IDENTIFICATION</scope>
    <source>
        <tissue evidence="6">Whole larvae</tissue>
    </source>
</reference>
<feature type="chain" id="PRO_5045310147" description="Lipase" evidence="3">
    <location>
        <begin position="16"/>
        <end position="421"/>
    </location>
</feature>
<dbReference type="InterPro" id="IPR029058">
    <property type="entry name" value="AB_hydrolase_fold"/>
</dbReference>
<sequence length="421" mass="47683">MLPLLFVTLVTAVAARRSPGADYVENWLKQDGNNRYSSDVIEDALLDVPDLIEKYGYPLEIHKVITSDYYVLEAHRIPHGRDQNNESDTNRPVVLLMHGLSSSSVEFVAVGPASALAYILAEAGYDVWLGNARGNYYSRENLYLDPDDRRNLDFWRFSWDEIGNIDLPAFIDYILKVTGQSKLHYIGYSQGCTAFLVLASLRPEYNEKIISFQGIAPAAFFVYNENAFLDIVPPYEASLEDIASKLGIGEILGNRELFMWFAVNHCIEGSVLHRLCSILAIGGDTTFFNTTLSPIYFGHTPVGVSIRQVIHYGQCANSKEFRRYNHLPITNIAKYGRPVPPSYDLSQITTPVYLYYSLGDTVADYRDILYLADRLPNVVSLYQVERPSFTHLDYAWAIDAKEQVYDKLITFMKKAEATNKN</sequence>
<feature type="domain" description="Partial AB-hydrolase lipase" evidence="4">
    <location>
        <begin position="48"/>
        <end position="109"/>
    </location>
</feature>
<proteinExistence type="inferred from homology"/>